<organism evidence="2 3">
    <name type="scientific">Paramuricea clavata</name>
    <name type="common">Red gorgonian</name>
    <name type="synonym">Violescent sea-whip</name>
    <dbReference type="NCBI Taxonomy" id="317549"/>
    <lineage>
        <taxon>Eukaryota</taxon>
        <taxon>Metazoa</taxon>
        <taxon>Cnidaria</taxon>
        <taxon>Anthozoa</taxon>
        <taxon>Octocorallia</taxon>
        <taxon>Malacalcyonacea</taxon>
        <taxon>Plexauridae</taxon>
        <taxon>Paramuricea</taxon>
    </lineage>
</organism>
<dbReference type="InterPro" id="IPR026053">
    <property type="entry name" value="HPS1"/>
</dbReference>
<evidence type="ECO:0000313" key="3">
    <source>
        <dbReference type="Proteomes" id="UP001152795"/>
    </source>
</evidence>
<name>A0A7D9DX67_PARCT</name>
<dbReference type="GO" id="GO:0005085">
    <property type="term" value="F:guanyl-nucleotide exchange factor activity"/>
    <property type="evidence" value="ECO:0007669"/>
    <property type="project" value="TreeGrafter"/>
</dbReference>
<gene>
    <name evidence="2" type="ORF">PACLA_8A073291</name>
</gene>
<accession>A0A7D9DX67</accession>
<dbReference type="GO" id="GO:0016192">
    <property type="term" value="P:vesicle-mediated transport"/>
    <property type="evidence" value="ECO:0007669"/>
    <property type="project" value="InterPro"/>
</dbReference>
<dbReference type="AlphaFoldDB" id="A0A7D9DX67"/>
<keyword evidence="3" id="KW-1185">Reference proteome</keyword>
<dbReference type="EMBL" id="CACRXK020002561">
    <property type="protein sequence ID" value="CAB3994900.1"/>
    <property type="molecule type" value="Genomic_DNA"/>
</dbReference>
<sequence>MARKLCFLEEFPGLVHFMYIDRTANRVIAPSINTDVFQIFNHRDPAHFIKQSIWDGWNYIQTFLVQGHMNVSVHYGDFLFTYILWFEDSSGNQRNVKDTNAFVTEFPESPGIIGSYFYSELKRRCFPSTIRDKICCHELFCMHLGVLPLSQTTGHARRLAAMMWEVSGGAMVVPLLA</sequence>
<feature type="domain" description="FUZ/MON1/HPS1 third Longin" evidence="1">
    <location>
        <begin position="13"/>
        <end position="165"/>
    </location>
</feature>
<reference evidence="2" key="1">
    <citation type="submission" date="2020-04" db="EMBL/GenBank/DDBJ databases">
        <authorList>
            <person name="Alioto T."/>
            <person name="Alioto T."/>
            <person name="Gomez Garrido J."/>
        </authorList>
    </citation>
    <scope>NUCLEOTIDE SEQUENCE</scope>
    <source>
        <strain evidence="2">A484AB</strain>
    </source>
</reference>
<protein>
    <recommendedName>
        <fullName evidence="1">FUZ/MON1/HPS1 third Longin domain-containing protein</fullName>
    </recommendedName>
</protein>
<evidence type="ECO:0000313" key="2">
    <source>
        <dbReference type="EMBL" id="CAB3994900.1"/>
    </source>
</evidence>
<evidence type="ECO:0000259" key="1">
    <source>
        <dbReference type="Pfam" id="PF19038"/>
    </source>
</evidence>
<dbReference type="OrthoDB" id="5984015at2759"/>
<dbReference type="InterPro" id="IPR043970">
    <property type="entry name" value="FUZ/MON1/HPS1_longin_3"/>
</dbReference>
<dbReference type="Pfam" id="PF19038">
    <property type="entry name" value="Fuz_longin_3"/>
    <property type="match status" value="1"/>
</dbReference>
<dbReference type="PANTHER" id="PTHR12761:SF1">
    <property type="entry name" value="BLOC-3 COMPLEX MEMBER HPS1"/>
    <property type="match status" value="1"/>
</dbReference>
<proteinExistence type="predicted"/>
<dbReference type="Proteomes" id="UP001152795">
    <property type="component" value="Unassembled WGS sequence"/>
</dbReference>
<dbReference type="PANTHER" id="PTHR12761">
    <property type="entry name" value="HERMANSKY-PUDLAK SYNDROME PROTEIN 1"/>
    <property type="match status" value="1"/>
</dbReference>
<comment type="caution">
    <text evidence="2">The sequence shown here is derived from an EMBL/GenBank/DDBJ whole genome shotgun (WGS) entry which is preliminary data.</text>
</comment>
<dbReference type="GO" id="GO:0031085">
    <property type="term" value="C:BLOC-3 complex"/>
    <property type="evidence" value="ECO:0007669"/>
    <property type="project" value="TreeGrafter"/>
</dbReference>